<gene>
    <name evidence="5" type="ORF">RI543_004586</name>
</gene>
<keyword evidence="1" id="KW-0962">Peroxisome biogenesis</keyword>
<dbReference type="EMBL" id="JAWIZZ010000056">
    <property type="protein sequence ID" value="KAK5774052.1"/>
    <property type="molecule type" value="Genomic_DNA"/>
</dbReference>
<proteinExistence type="predicted"/>
<keyword evidence="3" id="KW-0576">Peroxisome</keyword>
<evidence type="ECO:0008006" key="7">
    <source>
        <dbReference type="Google" id="ProtNLM"/>
    </source>
</evidence>
<dbReference type="GO" id="GO:0005778">
    <property type="term" value="C:peroxisomal membrane"/>
    <property type="evidence" value="ECO:0007669"/>
    <property type="project" value="UniProtKB-SubCell"/>
</dbReference>
<evidence type="ECO:0000256" key="3">
    <source>
        <dbReference type="ARBA" id="ARBA00023140"/>
    </source>
</evidence>
<evidence type="ECO:0000256" key="2">
    <source>
        <dbReference type="ARBA" id="ARBA00023136"/>
    </source>
</evidence>
<evidence type="ECO:0000313" key="6">
    <source>
        <dbReference type="Proteomes" id="UP001306508"/>
    </source>
</evidence>
<dbReference type="GO" id="GO:0016559">
    <property type="term" value="P:peroxisome fission"/>
    <property type="evidence" value="ECO:0007669"/>
    <property type="project" value="InterPro"/>
</dbReference>
<evidence type="ECO:0000313" key="5">
    <source>
        <dbReference type="EMBL" id="KAK5774052.1"/>
    </source>
</evidence>
<organism evidence="5 6">
    <name type="scientific">Arxiozyma heterogenica</name>
    <dbReference type="NCBI Taxonomy" id="278026"/>
    <lineage>
        <taxon>Eukaryota</taxon>
        <taxon>Fungi</taxon>
        <taxon>Dikarya</taxon>
        <taxon>Ascomycota</taxon>
        <taxon>Saccharomycotina</taxon>
        <taxon>Saccharomycetes</taxon>
        <taxon>Saccharomycetales</taxon>
        <taxon>Saccharomycetaceae</taxon>
        <taxon>Arxiozyma</taxon>
    </lineage>
</organism>
<dbReference type="PANTHER" id="PTHR12652:SF50">
    <property type="entry name" value="PEROXIN 11"/>
    <property type="match status" value="1"/>
</dbReference>
<comment type="subcellular location">
    <subcellularLocation>
        <location evidence="4">Peroxisome membrane</location>
    </subcellularLocation>
</comment>
<dbReference type="PANTHER" id="PTHR12652">
    <property type="entry name" value="PEROXISOMAL BIOGENESIS FACTOR 11"/>
    <property type="match status" value="1"/>
</dbReference>
<accession>A0AAN7WM36</accession>
<evidence type="ECO:0000256" key="1">
    <source>
        <dbReference type="ARBA" id="ARBA00022593"/>
    </source>
</evidence>
<comment type="caution">
    <text evidence="5">The sequence shown here is derived from an EMBL/GenBank/DDBJ whole genome shotgun (WGS) entry which is preliminary data.</text>
</comment>
<dbReference type="AlphaFoldDB" id="A0AAN7WM36"/>
<evidence type="ECO:0000256" key="4">
    <source>
        <dbReference type="ARBA" id="ARBA00046271"/>
    </source>
</evidence>
<keyword evidence="2" id="KW-0472">Membrane</keyword>
<reference evidence="6" key="1">
    <citation type="submission" date="2023-07" db="EMBL/GenBank/DDBJ databases">
        <title>A draft genome of Kazachstania heterogenica Y-27499.</title>
        <authorList>
            <person name="Donic C."/>
            <person name="Kralova J.S."/>
            <person name="Fidel L."/>
            <person name="Ben-Dor S."/>
            <person name="Jung S."/>
        </authorList>
    </citation>
    <scope>NUCLEOTIDE SEQUENCE [LARGE SCALE GENOMIC DNA]</scope>
    <source>
        <strain evidence="6">Y27499</strain>
    </source>
</reference>
<dbReference type="Proteomes" id="UP001306508">
    <property type="component" value="Unassembled WGS sequence"/>
</dbReference>
<dbReference type="Pfam" id="PF05648">
    <property type="entry name" value="PEX11"/>
    <property type="match status" value="1"/>
</dbReference>
<keyword evidence="6" id="KW-1185">Reference proteome</keyword>
<sequence>MNNNTLMNSPRKPIILDESDSKVPHETTNTVTKTPSVENLNQFTNNEIKPLIQKIDIMKHIISTMAGKDKLAKIIKCIIDLIRIYILSPNKSNITHKQKFSPFKLIIYFAGLIRSVLSVSSSQWVSQQLSIFRYALRFGGTPFRVIDFVNRLANQYEKHGLSWEEWNKYLVKTDTLQNIVDIYYRVFDELDFLYKLKILSNKKLYPIVVKHEAISWEYDILLGLQKNCKLLKENRQKQIELNLKLQTQNLLLDSPENSTQSSLSQEFALFEKAGAMKNLLNELKYEQKLIKLDLARLSMDLLANSSDLFHWDRFLPKGSYAALSLVSGSFNIYKYWCVSKKQLENK</sequence>
<protein>
    <recommendedName>
        <fullName evidence="7">Peroxisomal membrane protein PEX25</fullName>
    </recommendedName>
</protein>
<dbReference type="InterPro" id="IPR008733">
    <property type="entry name" value="PEX11"/>
</dbReference>
<name>A0AAN7WM36_9SACH</name>